<feature type="region of interest" description="Disordered" evidence="1">
    <location>
        <begin position="1"/>
        <end position="209"/>
    </location>
</feature>
<feature type="compositionally biased region" description="Basic and acidic residues" evidence="1">
    <location>
        <begin position="143"/>
        <end position="152"/>
    </location>
</feature>
<feature type="non-terminal residue" evidence="2">
    <location>
        <position position="296"/>
    </location>
</feature>
<dbReference type="AlphaFoldDB" id="A0A6J4RQQ0"/>
<evidence type="ECO:0000256" key="1">
    <source>
        <dbReference type="SAM" id="MobiDB-lite"/>
    </source>
</evidence>
<feature type="compositionally biased region" description="Basic residues" evidence="1">
    <location>
        <begin position="161"/>
        <end position="181"/>
    </location>
</feature>
<organism evidence="2">
    <name type="scientific">uncultured Rubrobacteraceae bacterium</name>
    <dbReference type="NCBI Taxonomy" id="349277"/>
    <lineage>
        <taxon>Bacteria</taxon>
        <taxon>Bacillati</taxon>
        <taxon>Actinomycetota</taxon>
        <taxon>Rubrobacteria</taxon>
        <taxon>Rubrobacterales</taxon>
        <taxon>Rubrobacteraceae</taxon>
        <taxon>environmental samples</taxon>
    </lineage>
</organism>
<feature type="region of interest" description="Disordered" evidence="1">
    <location>
        <begin position="224"/>
        <end position="296"/>
    </location>
</feature>
<feature type="compositionally biased region" description="Low complexity" evidence="1">
    <location>
        <begin position="39"/>
        <end position="53"/>
    </location>
</feature>
<accession>A0A6J4RQQ0</accession>
<feature type="compositionally biased region" description="Basic residues" evidence="1">
    <location>
        <begin position="70"/>
        <end position="86"/>
    </location>
</feature>
<evidence type="ECO:0000313" key="2">
    <source>
        <dbReference type="EMBL" id="CAA9476812.1"/>
    </source>
</evidence>
<proteinExistence type="predicted"/>
<sequence length="296" mass="33133">VQPLRSAQRAQQGELRPRLRPSGPQGVLRSFRLPGLSGARARPAPLPDPAAGARNKRPRWRPRPLLLLRRERRAARPRPHPRRPLRPLRLPRACGPPDRRPSGVGPRVLRRTQERRTFRHPRRGLGGQRRPLRARGRPARGGLRRELRDDRPFGSLPEGRRGRRARHRYRRRGLRLGAHLRPRPEVRRGGKARRGGPLGRHPAGPAGGLRTALRAVLRLRPRHGEALRAHLPPTPLRRRRRARPRPAGAGEDGRGPDGQGGRGLVPRGPLPLPAGRGGLEGVGGRVVRRVRRPGLL</sequence>
<feature type="non-terminal residue" evidence="2">
    <location>
        <position position="1"/>
    </location>
</feature>
<feature type="compositionally biased region" description="Low complexity" evidence="1">
    <location>
        <begin position="87"/>
        <end position="96"/>
    </location>
</feature>
<gene>
    <name evidence="2" type="ORF">AVDCRST_MAG12-1232</name>
</gene>
<feature type="compositionally biased region" description="Basic residues" evidence="1">
    <location>
        <begin position="286"/>
        <end position="296"/>
    </location>
</feature>
<dbReference type="EMBL" id="CADCVK010000196">
    <property type="protein sequence ID" value="CAA9476812.1"/>
    <property type="molecule type" value="Genomic_DNA"/>
</dbReference>
<name>A0A6J4RQQ0_9ACTN</name>
<protein>
    <submittedName>
        <fullName evidence="2">Uncharacterized protein</fullName>
    </submittedName>
</protein>
<feature type="compositionally biased region" description="Gly residues" evidence="1">
    <location>
        <begin position="275"/>
        <end position="284"/>
    </location>
</feature>
<reference evidence="2" key="1">
    <citation type="submission" date="2020-02" db="EMBL/GenBank/DDBJ databases">
        <authorList>
            <person name="Meier V. D."/>
        </authorList>
    </citation>
    <scope>NUCLEOTIDE SEQUENCE</scope>
    <source>
        <strain evidence="2">AVDCRST_MAG12</strain>
    </source>
</reference>